<dbReference type="EMBL" id="JBFRYB010000001">
    <property type="protein sequence ID" value="MEX1664263.1"/>
    <property type="molecule type" value="Genomic_DNA"/>
</dbReference>
<reference evidence="2 3" key="1">
    <citation type="journal article" date="2011" name="Int. J. Syst. Evol. Microbiol.">
        <title>Zhongshania antarctica gen. nov., sp. nov. and Zhongshania guokunii sp. nov., gammaproteobacteria respectively isolated from coastal attached (fast) ice and surface seawater of the Antarctic.</title>
        <authorList>
            <person name="Li H.J."/>
            <person name="Zhang X.Y."/>
            <person name="Chen C.X."/>
            <person name="Zhang Y.J."/>
            <person name="Gao Z.M."/>
            <person name="Yu Y."/>
            <person name="Chen X.L."/>
            <person name="Chen B."/>
            <person name="Zhang Y.Z."/>
        </authorList>
    </citation>
    <scope>NUCLEOTIDE SEQUENCE [LARGE SCALE GENOMIC DNA]</scope>
    <source>
        <strain evidence="2 3">R06B22</strain>
    </source>
</reference>
<dbReference type="Gene3D" id="3.30.70.100">
    <property type="match status" value="1"/>
</dbReference>
<proteinExistence type="predicted"/>
<comment type="caution">
    <text evidence="2">The sequence shown here is derived from an EMBL/GenBank/DDBJ whole genome shotgun (WGS) entry which is preliminary data.</text>
</comment>
<protein>
    <submittedName>
        <fullName evidence="2">BLUF domain-containing protein</fullName>
    </submittedName>
</protein>
<feature type="domain" description="BLUF" evidence="1">
    <location>
        <begin position="1"/>
        <end position="92"/>
    </location>
</feature>
<evidence type="ECO:0000313" key="3">
    <source>
        <dbReference type="Proteomes" id="UP001557484"/>
    </source>
</evidence>
<dbReference type="RefSeq" id="WP_368374387.1">
    <property type="nucleotide sequence ID" value="NZ_JBFRYB010000001.1"/>
</dbReference>
<evidence type="ECO:0000313" key="2">
    <source>
        <dbReference type="EMBL" id="MEX1664263.1"/>
    </source>
</evidence>
<dbReference type="PROSITE" id="PS50925">
    <property type="entry name" value="BLUF"/>
    <property type="match status" value="1"/>
</dbReference>
<dbReference type="Proteomes" id="UP001557484">
    <property type="component" value="Unassembled WGS sequence"/>
</dbReference>
<evidence type="ECO:0000259" key="1">
    <source>
        <dbReference type="PROSITE" id="PS50925"/>
    </source>
</evidence>
<dbReference type="InterPro" id="IPR036046">
    <property type="entry name" value="Acylphosphatase-like_dom_sf"/>
</dbReference>
<accession>A0ABV3TRP1</accession>
<keyword evidence="3" id="KW-1185">Reference proteome</keyword>
<dbReference type="InterPro" id="IPR007024">
    <property type="entry name" value="BLUF_domain"/>
</dbReference>
<dbReference type="SUPFAM" id="SSF54975">
    <property type="entry name" value="Acylphosphatase/BLUF domain-like"/>
    <property type="match status" value="1"/>
</dbReference>
<name>A0ABV3TRP1_9GAMM</name>
<gene>
    <name evidence="2" type="ORF">AB4875_02120</name>
</gene>
<dbReference type="SMART" id="SM01034">
    <property type="entry name" value="BLUF"/>
    <property type="match status" value="1"/>
</dbReference>
<dbReference type="Pfam" id="PF04940">
    <property type="entry name" value="BLUF"/>
    <property type="match status" value="1"/>
</dbReference>
<sequence length="142" mass="16290">MRQLIYVSALSRAQSPSCVDDILRQSIRNNKVSDITGILLFINGSFLQVLEGPSDALDSTYAKILDDPRHTDELKILDTEILARQFDGWSMGHAELSRKELDQFIGKNNFFTSGRCLTELNSGTVRRVLTEFREGRWRRQIR</sequence>
<organism evidence="2 3">
    <name type="scientific">Zhongshania arctica</name>
    <dbReference type="NCBI Taxonomy" id="3238302"/>
    <lineage>
        <taxon>Bacteria</taxon>
        <taxon>Pseudomonadati</taxon>
        <taxon>Pseudomonadota</taxon>
        <taxon>Gammaproteobacteria</taxon>
        <taxon>Cellvibrionales</taxon>
        <taxon>Spongiibacteraceae</taxon>
        <taxon>Zhongshania</taxon>
    </lineage>
</organism>